<name>A0A2J6QJY0_9HELO</name>
<keyword evidence="4" id="KW-1185">Reference proteome</keyword>
<dbReference type="EMBL" id="KZ613467">
    <property type="protein sequence ID" value="PMD26558.1"/>
    <property type="molecule type" value="Genomic_DNA"/>
</dbReference>
<dbReference type="Proteomes" id="UP000235672">
    <property type="component" value="Unassembled WGS sequence"/>
</dbReference>
<keyword evidence="2" id="KW-0812">Transmembrane</keyword>
<evidence type="ECO:0000313" key="4">
    <source>
        <dbReference type="Proteomes" id="UP000235672"/>
    </source>
</evidence>
<proteinExistence type="predicted"/>
<evidence type="ECO:0000313" key="3">
    <source>
        <dbReference type="EMBL" id="PMD26558.1"/>
    </source>
</evidence>
<gene>
    <name evidence="3" type="ORF">NA56DRAFT_289382</name>
</gene>
<reference evidence="3 4" key="1">
    <citation type="submission" date="2016-05" db="EMBL/GenBank/DDBJ databases">
        <title>A degradative enzymes factory behind the ericoid mycorrhizal symbiosis.</title>
        <authorList>
            <consortium name="DOE Joint Genome Institute"/>
            <person name="Martino E."/>
            <person name="Morin E."/>
            <person name="Grelet G."/>
            <person name="Kuo A."/>
            <person name="Kohler A."/>
            <person name="Daghino S."/>
            <person name="Barry K."/>
            <person name="Choi C."/>
            <person name="Cichocki N."/>
            <person name="Clum A."/>
            <person name="Copeland A."/>
            <person name="Hainaut M."/>
            <person name="Haridas S."/>
            <person name="Labutti K."/>
            <person name="Lindquist E."/>
            <person name="Lipzen A."/>
            <person name="Khouja H.-R."/>
            <person name="Murat C."/>
            <person name="Ohm R."/>
            <person name="Olson A."/>
            <person name="Spatafora J."/>
            <person name="Veneault-Fourrey C."/>
            <person name="Henrissat B."/>
            <person name="Grigoriev I."/>
            <person name="Martin F."/>
            <person name="Perotto S."/>
        </authorList>
    </citation>
    <scope>NUCLEOTIDE SEQUENCE [LARGE SCALE GENOMIC DNA]</scope>
    <source>
        <strain evidence="3 4">UAMH 7357</strain>
    </source>
</reference>
<dbReference type="AlphaFoldDB" id="A0A2J6QJY0"/>
<dbReference type="STRING" id="1745343.A0A2J6QJY0"/>
<evidence type="ECO:0000256" key="1">
    <source>
        <dbReference type="SAM" id="MobiDB-lite"/>
    </source>
</evidence>
<dbReference type="OrthoDB" id="5215637at2759"/>
<feature type="region of interest" description="Disordered" evidence="1">
    <location>
        <begin position="64"/>
        <end position="89"/>
    </location>
</feature>
<feature type="compositionally biased region" description="Low complexity" evidence="1">
    <location>
        <begin position="64"/>
        <end position="82"/>
    </location>
</feature>
<keyword evidence="2" id="KW-1133">Transmembrane helix</keyword>
<accession>A0A2J6QJY0</accession>
<organism evidence="3 4">
    <name type="scientific">Hyaloscypha hepaticicola</name>
    <dbReference type="NCBI Taxonomy" id="2082293"/>
    <lineage>
        <taxon>Eukaryota</taxon>
        <taxon>Fungi</taxon>
        <taxon>Dikarya</taxon>
        <taxon>Ascomycota</taxon>
        <taxon>Pezizomycotina</taxon>
        <taxon>Leotiomycetes</taxon>
        <taxon>Helotiales</taxon>
        <taxon>Hyaloscyphaceae</taxon>
        <taxon>Hyaloscypha</taxon>
    </lineage>
</organism>
<feature type="transmembrane region" description="Helical" evidence="2">
    <location>
        <begin position="97"/>
        <end position="119"/>
    </location>
</feature>
<keyword evidence="2" id="KW-0472">Membrane</keyword>
<evidence type="ECO:0000256" key="2">
    <source>
        <dbReference type="SAM" id="Phobius"/>
    </source>
</evidence>
<protein>
    <submittedName>
        <fullName evidence="3">Uncharacterized protein</fullName>
    </submittedName>
</protein>
<sequence length="180" mass="19126">MFGPECPRRSLQRHYEYLALLWPENGSIHCDSPTAETFAAPAPAALVATFVVGSAPSTIAATPSSTSLTTLATPSSSTSQTSGKVANDGGLSEGAKAGIEIGCGIIGLASFGALIWFFIHRKNTDEVESLASEAHFMANRSKAEMPTENSWGNRLKAELPTENSWRGTENKRATIRAELV</sequence>